<keyword evidence="1" id="KW-1133">Transmembrane helix</keyword>
<sequence length="144" mass="15840">MNKRGDFTGVLYLIVSIAAFAIFLLIAGYIASEIAGELDEKIDSDRPEVSAAFDATIDTAEQTFSALWYIMFGGLLLGLLITSWNMRIQPIYVPIFIILLVVTVIVGVAFSNAYEQLYGVTYFDSIANTQGSINFMMGKLPYVA</sequence>
<feature type="transmembrane region" description="Helical" evidence="1">
    <location>
        <begin position="66"/>
        <end position="84"/>
    </location>
</feature>
<reference evidence="2" key="1">
    <citation type="journal article" date="2014" name="Front. Microbiol.">
        <title>High frequency of phylogenetically diverse reductive dehalogenase-homologous genes in deep subseafloor sedimentary metagenomes.</title>
        <authorList>
            <person name="Kawai M."/>
            <person name="Futagami T."/>
            <person name="Toyoda A."/>
            <person name="Takaki Y."/>
            <person name="Nishi S."/>
            <person name="Hori S."/>
            <person name="Arai W."/>
            <person name="Tsubouchi T."/>
            <person name="Morono Y."/>
            <person name="Uchiyama I."/>
            <person name="Ito T."/>
            <person name="Fujiyama A."/>
            <person name="Inagaki F."/>
            <person name="Takami H."/>
        </authorList>
    </citation>
    <scope>NUCLEOTIDE SEQUENCE</scope>
    <source>
        <strain evidence="2">Expedition CK06-06</strain>
    </source>
</reference>
<feature type="transmembrane region" description="Helical" evidence="1">
    <location>
        <begin position="91"/>
        <end position="114"/>
    </location>
</feature>
<keyword evidence="1" id="KW-0812">Transmembrane</keyword>
<proteinExistence type="predicted"/>
<keyword evidence="1" id="KW-0472">Membrane</keyword>
<name>X1EA00_9ZZZZ</name>
<feature type="non-terminal residue" evidence="2">
    <location>
        <position position="144"/>
    </location>
</feature>
<protein>
    <submittedName>
        <fullName evidence="2">Uncharacterized protein</fullName>
    </submittedName>
</protein>
<evidence type="ECO:0000256" key="1">
    <source>
        <dbReference type="SAM" id="Phobius"/>
    </source>
</evidence>
<dbReference type="AlphaFoldDB" id="X1EA00"/>
<gene>
    <name evidence="2" type="ORF">S01H4_53158</name>
</gene>
<feature type="transmembrane region" description="Helical" evidence="1">
    <location>
        <begin position="7"/>
        <end position="31"/>
    </location>
</feature>
<comment type="caution">
    <text evidence="2">The sequence shown here is derived from an EMBL/GenBank/DDBJ whole genome shotgun (WGS) entry which is preliminary data.</text>
</comment>
<organism evidence="2">
    <name type="scientific">marine sediment metagenome</name>
    <dbReference type="NCBI Taxonomy" id="412755"/>
    <lineage>
        <taxon>unclassified sequences</taxon>
        <taxon>metagenomes</taxon>
        <taxon>ecological metagenomes</taxon>
    </lineage>
</organism>
<evidence type="ECO:0000313" key="2">
    <source>
        <dbReference type="EMBL" id="GAH17210.1"/>
    </source>
</evidence>
<accession>X1EA00</accession>
<dbReference type="EMBL" id="BART01030441">
    <property type="protein sequence ID" value="GAH17210.1"/>
    <property type="molecule type" value="Genomic_DNA"/>
</dbReference>